<evidence type="ECO:0000259" key="3">
    <source>
        <dbReference type="PROSITE" id="PS00498"/>
    </source>
</evidence>
<dbReference type="HOGENOM" id="CLU_035914_0_1_1"/>
<dbReference type="RefSeq" id="XP_001222189.1">
    <property type="nucleotide sequence ID" value="XM_001222188.1"/>
</dbReference>
<dbReference type="Pfam" id="PF00264">
    <property type="entry name" value="Tyrosinase"/>
    <property type="match status" value="1"/>
</dbReference>
<dbReference type="PANTHER" id="PTHR11474">
    <property type="entry name" value="TYROSINASE FAMILY MEMBER"/>
    <property type="match status" value="1"/>
</dbReference>
<gene>
    <name evidence="4" type="ORF">CHGG_06094</name>
</gene>
<dbReference type="PRINTS" id="PR00092">
    <property type="entry name" value="TYROSINASE"/>
</dbReference>
<accession>Q2H5H1</accession>
<keyword evidence="1" id="KW-0479">Metal-binding</keyword>
<feature type="domain" description="Tyrosinase copper-binding" evidence="3">
    <location>
        <begin position="327"/>
        <end position="338"/>
    </location>
</feature>
<evidence type="ECO:0000313" key="5">
    <source>
        <dbReference type="Proteomes" id="UP000001056"/>
    </source>
</evidence>
<dbReference type="Gene3D" id="1.10.1280.10">
    <property type="entry name" value="Di-copper center containing domain from catechol oxidase"/>
    <property type="match status" value="1"/>
</dbReference>
<dbReference type="PANTHER" id="PTHR11474:SF125">
    <property type="entry name" value="N-ACETYL-6-HYDROXYTRYPTOPHAN OXIDASE IVOB-RELATED"/>
    <property type="match status" value="1"/>
</dbReference>
<dbReference type="OMA" id="IYWIWQA"/>
<dbReference type="InParanoid" id="Q2H5H1"/>
<evidence type="ECO:0000256" key="2">
    <source>
        <dbReference type="ARBA" id="ARBA00023002"/>
    </source>
</evidence>
<sequence length="404" mass="44121">MRFSLLVPAIGTFVFGATFIVAARPNDAAAILQDLQRKVEAKLHETNKTAPGSLPGHGGQTCTLANAAVRKDWYLYPLFFSSNILRRLGTKALVGAVPLFAARLPTSVLPSVDPDFSAAQNHFDDFVAVHMNQTNFIHGTANFLTWHRYLIWLWEQKLRNDCGYTGYLPYWNWFKYQDDLSKSPVFDGSDTSLGGDGEYFAHNGSVVGAGRVWLPSGEGGGCVKSGPFVGYTINIGPVQPAMQGYTPVFTDVKHLNPRCQRRDLTTAASTSTFTAANLLNLTTGPASATVGHFQDELQGPYGTLRIHGAGHYAMGGDGSDVFTSLNDPAFYLHHAMVDRLYWIWQVLHPAEAHKVNGTVTFRNNPPSREGTVDDLLDVGKLGPAVPIRDVLDTLGGSPLCYIYL</sequence>
<dbReference type="eggNOG" id="ENOG502QRET">
    <property type="taxonomic scope" value="Eukaryota"/>
</dbReference>
<dbReference type="STRING" id="306901.Q2H5H1"/>
<proteinExistence type="predicted"/>
<reference evidence="5" key="1">
    <citation type="journal article" date="2015" name="Genome Announc.">
        <title>Draft genome sequence of the cellulolytic fungus Chaetomium globosum.</title>
        <authorList>
            <person name="Cuomo C.A."/>
            <person name="Untereiner W.A."/>
            <person name="Ma L.-J."/>
            <person name="Grabherr M."/>
            <person name="Birren B.W."/>
        </authorList>
    </citation>
    <scope>NUCLEOTIDE SEQUENCE [LARGE SCALE GENOMIC DNA]</scope>
    <source>
        <strain evidence="5">ATCC 6205 / CBS 148.51 / DSM 1962 / NBRC 6347 / NRRL 1970</strain>
    </source>
</reference>
<dbReference type="Proteomes" id="UP000001056">
    <property type="component" value="Unassembled WGS sequence"/>
</dbReference>
<dbReference type="EMBL" id="CH408031">
    <property type="protein sequence ID" value="EAQ89475.1"/>
    <property type="molecule type" value="Genomic_DNA"/>
</dbReference>
<keyword evidence="5" id="KW-1185">Reference proteome</keyword>
<dbReference type="OrthoDB" id="6132182at2759"/>
<dbReference type="GeneID" id="4391005"/>
<protein>
    <recommendedName>
        <fullName evidence="3">Tyrosinase copper-binding domain-containing protein</fullName>
    </recommendedName>
</protein>
<evidence type="ECO:0000313" key="4">
    <source>
        <dbReference type="EMBL" id="EAQ89475.1"/>
    </source>
</evidence>
<dbReference type="VEuPathDB" id="FungiDB:CHGG_06094"/>
<keyword evidence="2" id="KW-0560">Oxidoreductase</keyword>
<dbReference type="InterPro" id="IPR008922">
    <property type="entry name" value="Di-copper_centre_dom_sf"/>
</dbReference>
<name>Q2H5H1_CHAGB</name>
<dbReference type="GO" id="GO:0016491">
    <property type="term" value="F:oxidoreductase activity"/>
    <property type="evidence" value="ECO:0007669"/>
    <property type="project" value="UniProtKB-KW"/>
</dbReference>
<evidence type="ECO:0000256" key="1">
    <source>
        <dbReference type="ARBA" id="ARBA00022723"/>
    </source>
</evidence>
<dbReference type="PROSITE" id="PS00498">
    <property type="entry name" value="TYROSINASE_2"/>
    <property type="match status" value="1"/>
</dbReference>
<dbReference type="GO" id="GO:0046872">
    <property type="term" value="F:metal ion binding"/>
    <property type="evidence" value="ECO:0007669"/>
    <property type="project" value="UniProtKB-KW"/>
</dbReference>
<dbReference type="AlphaFoldDB" id="Q2H5H1"/>
<dbReference type="InterPro" id="IPR002227">
    <property type="entry name" value="Tyrosinase_Cu-bd"/>
</dbReference>
<organism evidence="4 5">
    <name type="scientific">Chaetomium globosum (strain ATCC 6205 / CBS 148.51 / DSM 1962 / NBRC 6347 / NRRL 1970)</name>
    <name type="common">Soil fungus</name>
    <dbReference type="NCBI Taxonomy" id="306901"/>
    <lineage>
        <taxon>Eukaryota</taxon>
        <taxon>Fungi</taxon>
        <taxon>Dikarya</taxon>
        <taxon>Ascomycota</taxon>
        <taxon>Pezizomycotina</taxon>
        <taxon>Sordariomycetes</taxon>
        <taxon>Sordariomycetidae</taxon>
        <taxon>Sordariales</taxon>
        <taxon>Chaetomiaceae</taxon>
        <taxon>Chaetomium</taxon>
    </lineage>
</organism>
<dbReference type="SUPFAM" id="SSF48056">
    <property type="entry name" value="Di-copper centre-containing domain"/>
    <property type="match status" value="1"/>
</dbReference>
<dbReference type="InterPro" id="IPR050316">
    <property type="entry name" value="Tyrosinase/Hemocyanin"/>
</dbReference>